<feature type="domain" description="AAA+ ATPase" evidence="1">
    <location>
        <begin position="24"/>
        <end position="184"/>
    </location>
</feature>
<dbReference type="SMART" id="SM00382">
    <property type="entry name" value="AAA"/>
    <property type="match status" value="1"/>
</dbReference>
<dbReference type="EMBL" id="JH597773">
    <property type="protein sequence ID" value="EHQ07560.1"/>
    <property type="molecule type" value="Genomic_DNA"/>
</dbReference>
<protein>
    <submittedName>
        <fullName evidence="2">ATPase associated with various cellular activities AAA_5</fullName>
    </submittedName>
</protein>
<dbReference type="CDD" id="cd00009">
    <property type="entry name" value="AAA"/>
    <property type="match status" value="1"/>
</dbReference>
<accession>H2CDM2</accession>
<dbReference type="InterPro" id="IPR003593">
    <property type="entry name" value="AAA+_ATPase"/>
</dbReference>
<dbReference type="GO" id="GO:0005524">
    <property type="term" value="F:ATP binding"/>
    <property type="evidence" value="ECO:0007669"/>
    <property type="project" value="InterPro"/>
</dbReference>
<dbReference type="Proteomes" id="UP000005737">
    <property type="component" value="Unassembled WGS sequence"/>
</dbReference>
<reference evidence="2 3" key="1">
    <citation type="submission" date="2011-10" db="EMBL/GenBank/DDBJ databases">
        <title>The Improved High-Quality Draft genome of Leptonema illini DSM 21528.</title>
        <authorList>
            <consortium name="US DOE Joint Genome Institute (JGI-PGF)"/>
            <person name="Lucas S."/>
            <person name="Copeland A."/>
            <person name="Lapidus A."/>
            <person name="Glavina del Rio T."/>
            <person name="Dalin E."/>
            <person name="Tice H."/>
            <person name="Bruce D."/>
            <person name="Goodwin L."/>
            <person name="Pitluck S."/>
            <person name="Peters L."/>
            <person name="Mikhailova N."/>
            <person name="Held B."/>
            <person name="Kyrpides N."/>
            <person name="Mavromatis K."/>
            <person name="Ivanova N."/>
            <person name="Markowitz V."/>
            <person name="Cheng J.-F."/>
            <person name="Hugenholtz P."/>
            <person name="Woyke T."/>
            <person name="Wu D."/>
            <person name="Gronow S."/>
            <person name="Wellnitz S."/>
            <person name="Brambilla E.-M."/>
            <person name="Klenk H.-P."/>
            <person name="Eisen J.A."/>
        </authorList>
    </citation>
    <scope>NUCLEOTIDE SEQUENCE [LARGE SCALE GENOMIC DNA]</scope>
    <source>
        <strain evidence="2 3">DSM 21528</strain>
    </source>
</reference>
<dbReference type="PANTHER" id="PTHR42759">
    <property type="entry name" value="MOXR FAMILY PROTEIN"/>
    <property type="match status" value="1"/>
</dbReference>
<proteinExistence type="predicted"/>
<dbReference type="GO" id="GO:0016887">
    <property type="term" value="F:ATP hydrolysis activity"/>
    <property type="evidence" value="ECO:0007669"/>
    <property type="project" value="InterPro"/>
</dbReference>
<sequence>MSVIQDTYVVPPELEEAVMVAEITGRPLLLKGEPGTGKTLLARAIADRRKWPIYSWHVKSTTQAKEGLYDYDAVSRLNDSRFDENIERVRNIENYIRMGALGEAFENEGPSIVLIDEIDKADPEFPNDLLLELDQMEFLIVETGRRVVAKRRPLTIITSNNEKELPDAFLRRCIFHYIDFPSPDFMRVILRSHFPDIEKELMDGALTAFYRLRDTRDLRKKPSTSELIDWIQILLHQGGLGAGQGTGSGGVVPYIGALIKNEEDLRRLQGR</sequence>
<evidence type="ECO:0000259" key="1">
    <source>
        <dbReference type="SMART" id="SM00382"/>
    </source>
</evidence>
<dbReference type="HOGENOM" id="CLU_051820_2_1_12"/>
<dbReference type="Pfam" id="PF00004">
    <property type="entry name" value="AAA"/>
    <property type="match status" value="1"/>
</dbReference>
<name>H2CDM2_9LEPT</name>
<evidence type="ECO:0000313" key="2">
    <source>
        <dbReference type="EMBL" id="EHQ07560.1"/>
    </source>
</evidence>
<dbReference type="SUPFAM" id="SSF52540">
    <property type="entry name" value="P-loop containing nucleoside triphosphate hydrolases"/>
    <property type="match status" value="1"/>
</dbReference>
<dbReference type="Gene3D" id="3.40.50.300">
    <property type="entry name" value="P-loop containing nucleotide triphosphate hydrolases"/>
    <property type="match status" value="1"/>
</dbReference>
<dbReference type="AlphaFoldDB" id="H2CDM2"/>
<dbReference type="RefSeq" id="WP_002773548.1">
    <property type="nucleotide sequence ID" value="NZ_JH597773.1"/>
</dbReference>
<gene>
    <name evidence="2" type="ORF">Lepil_2891</name>
</gene>
<dbReference type="InterPro" id="IPR027417">
    <property type="entry name" value="P-loop_NTPase"/>
</dbReference>
<dbReference type="InterPro" id="IPR003959">
    <property type="entry name" value="ATPase_AAA_core"/>
</dbReference>
<dbReference type="STRING" id="183.GCA_002009735_00432"/>
<dbReference type="PANTHER" id="PTHR42759:SF6">
    <property type="entry name" value="REGULATORY PROTEIN-RELATED"/>
    <property type="match status" value="1"/>
</dbReference>
<organism evidence="2 3">
    <name type="scientific">Leptonema illini DSM 21528</name>
    <dbReference type="NCBI Taxonomy" id="929563"/>
    <lineage>
        <taxon>Bacteria</taxon>
        <taxon>Pseudomonadati</taxon>
        <taxon>Spirochaetota</taxon>
        <taxon>Spirochaetia</taxon>
        <taxon>Leptospirales</taxon>
        <taxon>Leptospiraceae</taxon>
        <taxon>Leptonema</taxon>
    </lineage>
</organism>
<dbReference type="InterPro" id="IPR050764">
    <property type="entry name" value="CbbQ/NirQ/NorQ/GpvN"/>
</dbReference>
<keyword evidence="3" id="KW-1185">Reference proteome</keyword>
<evidence type="ECO:0000313" key="3">
    <source>
        <dbReference type="Proteomes" id="UP000005737"/>
    </source>
</evidence>